<sequence>MKKFTLFLLLFIAVFPSFTEATEVSNVKSIKITETTPVFDEYKKVAVFLKGTSHTVINESDRFYYTVIGNDKVKFSKKKAVTVKGIPNNWMGAHPVRATTSKPVQILDRPTVKANSLGQIQPNMTINVQRLKGNYYPILIGGKTGYIQKNQLVIESGIPVLMYHDLVRSKIDQNASILEVQKFKEQMDYLKKNGWTTITPQQLELWVTKKSALPKKSVLITFDDGYKSTIDLAYPILKKHGFKATSFLITSRIDRPNVVTEMDIIQTQDVYSYQNHTHLFHMFNSFTNLSLFQYESELAIYEDIQQANDSIEQILGEDYRVMAHAYPYGKRSLAAIHALKSSGITSAYTIDEGNVFQGDSLYELKRQRVHSNMNIKDFADKLQGR</sequence>
<dbReference type="AlphaFoldDB" id="A0A921G2R1"/>
<feature type="signal peptide" evidence="2">
    <location>
        <begin position="1"/>
        <end position="21"/>
    </location>
</feature>
<dbReference type="GO" id="GO:0005975">
    <property type="term" value="P:carbohydrate metabolic process"/>
    <property type="evidence" value="ECO:0007669"/>
    <property type="project" value="InterPro"/>
</dbReference>
<proteinExistence type="predicted"/>
<name>A0A921G2R1_SPOPS</name>
<evidence type="ECO:0000256" key="1">
    <source>
        <dbReference type="ARBA" id="ARBA00022729"/>
    </source>
</evidence>
<feature type="domain" description="NodB homology" evidence="3">
    <location>
        <begin position="216"/>
        <end position="385"/>
    </location>
</feature>
<dbReference type="InterPro" id="IPR011330">
    <property type="entry name" value="Glyco_hydro/deAcase_b/a-brl"/>
</dbReference>
<dbReference type="InterPro" id="IPR051398">
    <property type="entry name" value="Polysacch_Deacetylase"/>
</dbReference>
<dbReference type="Proteomes" id="UP000698173">
    <property type="component" value="Unassembled WGS sequence"/>
</dbReference>
<dbReference type="PANTHER" id="PTHR34216:SF13">
    <property type="entry name" value="XYLANASE_CHITIN DEACETYLASE"/>
    <property type="match status" value="1"/>
</dbReference>
<evidence type="ECO:0000256" key="2">
    <source>
        <dbReference type="SAM" id="SignalP"/>
    </source>
</evidence>
<dbReference type="PROSITE" id="PS51677">
    <property type="entry name" value="NODB"/>
    <property type="match status" value="1"/>
</dbReference>
<comment type="caution">
    <text evidence="4">The sequence shown here is derived from an EMBL/GenBank/DDBJ whole genome shotgun (WGS) entry which is preliminary data.</text>
</comment>
<gene>
    <name evidence="4" type="ORF">K8V56_19005</name>
</gene>
<dbReference type="GO" id="GO:0016810">
    <property type="term" value="F:hydrolase activity, acting on carbon-nitrogen (but not peptide) bonds"/>
    <property type="evidence" value="ECO:0007669"/>
    <property type="project" value="InterPro"/>
</dbReference>
<evidence type="ECO:0000313" key="4">
    <source>
        <dbReference type="EMBL" id="HJF33861.1"/>
    </source>
</evidence>
<feature type="chain" id="PRO_5037732617" evidence="2">
    <location>
        <begin position="22"/>
        <end position="385"/>
    </location>
</feature>
<organism evidence="4 5">
    <name type="scientific">Sporosarcina psychrophila</name>
    <name type="common">Bacillus psychrophilus</name>
    <dbReference type="NCBI Taxonomy" id="1476"/>
    <lineage>
        <taxon>Bacteria</taxon>
        <taxon>Bacillati</taxon>
        <taxon>Bacillota</taxon>
        <taxon>Bacilli</taxon>
        <taxon>Bacillales</taxon>
        <taxon>Caryophanaceae</taxon>
        <taxon>Sporosarcina</taxon>
    </lineage>
</organism>
<reference evidence="4" key="1">
    <citation type="journal article" date="2021" name="PeerJ">
        <title>Extensive microbial diversity within the chicken gut microbiome revealed by metagenomics and culture.</title>
        <authorList>
            <person name="Gilroy R."/>
            <person name="Ravi A."/>
            <person name="Getino M."/>
            <person name="Pursley I."/>
            <person name="Horton D.L."/>
            <person name="Alikhan N.F."/>
            <person name="Baker D."/>
            <person name="Gharbi K."/>
            <person name="Hall N."/>
            <person name="Watson M."/>
            <person name="Adriaenssens E.M."/>
            <person name="Foster-Nyarko E."/>
            <person name="Jarju S."/>
            <person name="Secka A."/>
            <person name="Antonio M."/>
            <person name="Oren A."/>
            <person name="Chaudhuri R.R."/>
            <person name="La Ragione R."/>
            <person name="Hildebrand F."/>
            <person name="Pallen M.J."/>
        </authorList>
    </citation>
    <scope>NUCLEOTIDE SEQUENCE</scope>
    <source>
        <strain evidence="4">CHK171-7178</strain>
    </source>
</reference>
<dbReference type="PANTHER" id="PTHR34216">
    <property type="match status" value="1"/>
</dbReference>
<dbReference type="Gene3D" id="3.20.20.370">
    <property type="entry name" value="Glycoside hydrolase/deacetylase"/>
    <property type="match status" value="1"/>
</dbReference>
<dbReference type="SUPFAM" id="SSF88713">
    <property type="entry name" value="Glycoside hydrolase/deacetylase"/>
    <property type="match status" value="1"/>
</dbReference>
<dbReference type="EMBL" id="DYWT01000283">
    <property type="protein sequence ID" value="HJF33861.1"/>
    <property type="molecule type" value="Genomic_DNA"/>
</dbReference>
<accession>A0A921G2R1</accession>
<evidence type="ECO:0000259" key="3">
    <source>
        <dbReference type="PROSITE" id="PS51677"/>
    </source>
</evidence>
<dbReference type="Pfam" id="PF01522">
    <property type="entry name" value="Polysacc_deac_1"/>
    <property type="match status" value="1"/>
</dbReference>
<reference evidence="4" key="2">
    <citation type="submission" date="2021-09" db="EMBL/GenBank/DDBJ databases">
        <authorList>
            <person name="Gilroy R."/>
        </authorList>
    </citation>
    <scope>NUCLEOTIDE SEQUENCE</scope>
    <source>
        <strain evidence="4">CHK171-7178</strain>
    </source>
</reference>
<dbReference type="Gene3D" id="2.30.30.40">
    <property type="entry name" value="SH3 Domains"/>
    <property type="match status" value="1"/>
</dbReference>
<dbReference type="InterPro" id="IPR002509">
    <property type="entry name" value="NODB_dom"/>
</dbReference>
<evidence type="ECO:0000313" key="5">
    <source>
        <dbReference type="Proteomes" id="UP000698173"/>
    </source>
</evidence>
<protein>
    <submittedName>
        <fullName evidence="4">Polysaccharide deacetylase family protein</fullName>
    </submittedName>
</protein>
<keyword evidence="1 2" id="KW-0732">Signal</keyword>